<name>A0A0R1N1R7_9LACO</name>
<dbReference type="Proteomes" id="UP000051330">
    <property type="component" value="Unassembled WGS sequence"/>
</dbReference>
<dbReference type="EMBL" id="AZEC01000002">
    <property type="protein sequence ID" value="KRL14189.1"/>
    <property type="molecule type" value="Genomic_DNA"/>
</dbReference>
<gene>
    <name evidence="1" type="ORF">FD09_GL001353</name>
</gene>
<protein>
    <submittedName>
        <fullName evidence="1">Uncharacterized protein</fullName>
    </submittedName>
</protein>
<keyword evidence="2" id="KW-1185">Reference proteome</keyword>
<accession>A0A0R1N1R7</accession>
<proteinExistence type="predicted"/>
<reference evidence="1 2" key="1">
    <citation type="journal article" date="2015" name="Genome Announc.">
        <title>Expanding the biotechnology potential of lactobacilli through comparative genomics of 213 strains and associated genera.</title>
        <authorList>
            <person name="Sun Z."/>
            <person name="Harris H.M."/>
            <person name="McCann A."/>
            <person name="Guo C."/>
            <person name="Argimon S."/>
            <person name="Zhang W."/>
            <person name="Yang X."/>
            <person name="Jeffery I.B."/>
            <person name="Cooney J.C."/>
            <person name="Kagawa T.F."/>
            <person name="Liu W."/>
            <person name="Song Y."/>
            <person name="Salvetti E."/>
            <person name="Wrobel A."/>
            <person name="Rasinkangas P."/>
            <person name="Parkhill J."/>
            <person name="Rea M.C."/>
            <person name="O'Sullivan O."/>
            <person name="Ritari J."/>
            <person name="Douillard F.P."/>
            <person name="Paul Ross R."/>
            <person name="Yang R."/>
            <person name="Briner A.E."/>
            <person name="Felis G.E."/>
            <person name="de Vos W.M."/>
            <person name="Barrangou R."/>
            <person name="Klaenhammer T.R."/>
            <person name="Caufield P.W."/>
            <person name="Cui Y."/>
            <person name="Zhang H."/>
            <person name="O'Toole P.W."/>
        </authorList>
    </citation>
    <scope>NUCLEOTIDE SEQUENCE [LARGE SCALE GENOMIC DNA]</scope>
    <source>
        <strain evidence="1 2">DSM 12744</strain>
    </source>
</reference>
<evidence type="ECO:0000313" key="2">
    <source>
        <dbReference type="Proteomes" id="UP000051330"/>
    </source>
</evidence>
<comment type="caution">
    <text evidence="1">The sequence shown here is derived from an EMBL/GenBank/DDBJ whole genome shotgun (WGS) entry which is preliminary data.</text>
</comment>
<organism evidence="1 2">
    <name type="scientific">Schleiferilactobacillus perolens DSM 12744</name>
    <dbReference type="NCBI Taxonomy" id="1423792"/>
    <lineage>
        <taxon>Bacteria</taxon>
        <taxon>Bacillati</taxon>
        <taxon>Bacillota</taxon>
        <taxon>Bacilli</taxon>
        <taxon>Lactobacillales</taxon>
        <taxon>Lactobacillaceae</taxon>
        <taxon>Schleiferilactobacillus</taxon>
    </lineage>
</organism>
<dbReference type="PATRIC" id="fig|1423792.3.peg.1372"/>
<dbReference type="OrthoDB" id="2146119at2"/>
<dbReference type="AlphaFoldDB" id="A0A0R1N1R7"/>
<evidence type="ECO:0000313" key="1">
    <source>
        <dbReference type="EMBL" id="KRL14189.1"/>
    </source>
</evidence>
<dbReference type="STRING" id="1423792.FD09_GL001353"/>
<dbReference type="RefSeq" id="WP_057818170.1">
    <property type="nucleotide sequence ID" value="NZ_AZEC01000002.1"/>
</dbReference>
<sequence length="166" mass="18571">MLIIVLLVVLILALLYARRVWHRRHAMNNMRQYTSRVTAQVVNAALGQLQDGTTQWHEAHLPLTPIAHTRDWGQKAIMVYEFAATGESLNNTGKAKAELQAAIDQAAHKMGIVSAAVGLSPFAVVDVWQRAQEKHFSVAFQINQSTIEYVQDITRAAEEDALKEKK</sequence>